<evidence type="ECO:0000313" key="2">
    <source>
        <dbReference type="EMBL" id="CAI3570657.1"/>
    </source>
</evidence>
<evidence type="ECO:0000313" key="1">
    <source>
        <dbReference type="EMBL" id="CAG9702992.1"/>
    </source>
</evidence>
<sequence length="44" mass="5413">MISLFLFIKYKKIIENKIYLQDKFVLKRDYFLGNNLKIFLLITL</sequence>
<evidence type="ECO:0000313" key="3">
    <source>
        <dbReference type="Proteomes" id="UP000789738"/>
    </source>
</evidence>
<gene>
    <name evidence="2" type="ORF">CNEO2_210005</name>
    <name evidence="1" type="ORF">CNEO_40253</name>
</gene>
<reference evidence="1" key="1">
    <citation type="submission" date="2021-10" db="EMBL/GenBank/DDBJ databases">
        <authorList>
            <person name="Mesa V."/>
        </authorList>
    </citation>
    <scope>NUCLEOTIDE SEQUENCE</scope>
    <source>
        <strain evidence="1">CC3_PB</strain>
    </source>
</reference>
<dbReference type="EMBL" id="CAKJVE010000004">
    <property type="protein sequence ID" value="CAG9702992.1"/>
    <property type="molecule type" value="Genomic_DNA"/>
</dbReference>
<organism evidence="1 3">
    <name type="scientific">Clostridium neonatale</name>
    <dbReference type="NCBI Taxonomy" id="137838"/>
    <lineage>
        <taxon>Bacteria</taxon>
        <taxon>Bacillati</taxon>
        <taxon>Bacillota</taxon>
        <taxon>Clostridia</taxon>
        <taxon>Eubacteriales</taxon>
        <taxon>Clostridiaceae</taxon>
        <taxon>Clostridium</taxon>
    </lineage>
</organism>
<accession>A0AA86JTG6</accession>
<reference evidence="2" key="2">
    <citation type="submission" date="2022-10" db="EMBL/GenBank/DDBJ databases">
        <authorList>
            <person name="Aires J."/>
            <person name="Mesa V."/>
        </authorList>
    </citation>
    <scope>NUCLEOTIDE SEQUENCE</scope>
    <source>
        <strain evidence="2">Clostridium neonatale JD116</strain>
    </source>
</reference>
<protein>
    <submittedName>
        <fullName evidence="1">Uncharacterized protein</fullName>
    </submittedName>
</protein>
<dbReference type="AlphaFoldDB" id="A0AA86JTG6"/>
<proteinExistence type="predicted"/>
<dbReference type="EMBL" id="CAMTCP010000133">
    <property type="protein sequence ID" value="CAI3570657.1"/>
    <property type="molecule type" value="Genomic_DNA"/>
</dbReference>
<name>A0AA86JTG6_9CLOT</name>
<dbReference type="Proteomes" id="UP001189143">
    <property type="component" value="Unassembled WGS sequence"/>
</dbReference>
<dbReference type="Proteomes" id="UP000789738">
    <property type="component" value="Unassembled WGS sequence"/>
</dbReference>
<comment type="caution">
    <text evidence="1">The sequence shown here is derived from an EMBL/GenBank/DDBJ whole genome shotgun (WGS) entry which is preliminary data.</text>
</comment>